<feature type="region of interest" description="Disordered" evidence="1">
    <location>
        <begin position="1"/>
        <end position="22"/>
    </location>
</feature>
<organism evidence="2 3">
    <name type="scientific">Podarcis lilfordi</name>
    <name type="common">Lilford's wall lizard</name>
    <dbReference type="NCBI Taxonomy" id="74358"/>
    <lineage>
        <taxon>Eukaryota</taxon>
        <taxon>Metazoa</taxon>
        <taxon>Chordata</taxon>
        <taxon>Craniata</taxon>
        <taxon>Vertebrata</taxon>
        <taxon>Euteleostomi</taxon>
        <taxon>Lepidosauria</taxon>
        <taxon>Squamata</taxon>
        <taxon>Bifurcata</taxon>
        <taxon>Unidentata</taxon>
        <taxon>Episquamata</taxon>
        <taxon>Laterata</taxon>
        <taxon>Lacertibaenia</taxon>
        <taxon>Lacertidae</taxon>
        <taxon>Podarcis</taxon>
    </lineage>
</organism>
<dbReference type="Proteomes" id="UP001178461">
    <property type="component" value="Chromosome 8"/>
</dbReference>
<name>A0AA35KPH9_9SAUR</name>
<gene>
    <name evidence="2" type="ORF">PODLI_1B007910</name>
</gene>
<evidence type="ECO:0000313" key="3">
    <source>
        <dbReference type="Proteomes" id="UP001178461"/>
    </source>
</evidence>
<dbReference type="EMBL" id="OX395133">
    <property type="protein sequence ID" value="CAI5781941.1"/>
    <property type="molecule type" value="Genomic_DNA"/>
</dbReference>
<accession>A0AA35KPH9</accession>
<protein>
    <submittedName>
        <fullName evidence="2">Uncharacterized protein</fullName>
    </submittedName>
</protein>
<proteinExistence type="predicted"/>
<dbReference type="AlphaFoldDB" id="A0AA35KPH9"/>
<evidence type="ECO:0000256" key="1">
    <source>
        <dbReference type="SAM" id="MobiDB-lite"/>
    </source>
</evidence>
<sequence length="154" mass="16779">MSWHMGNPPGEGGSGRESERVPESTLLSLPKGSFLGCTFFPGSELQSCRLPLITCSVFLEKLPGHLIPNAAGLGRSFLAPTCVEASLLLFFLNPQETNPAQGELNRRAITSVSHNSLFSTFQFPYTSAQVWALLFVGQPVHLPPLCSQEFQEMV</sequence>
<evidence type="ECO:0000313" key="2">
    <source>
        <dbReference type="EMBL" id="CAI5781941.1"/>
    </source>
</evidence>
<keyword evidence="3" id="KW-1185">Reference proteome</keyword>
<reference evidence="2" key="1">
    <citation type="submission" date="2022-12" db="EMBL/GenBank/DDBJ databases">
        <authorList>
            <person name="Alioto T."/>
            <person name="Alioto T."/>
            <person name="Gomez Garrido J."/>
        </authorList>
    </citation>
    <scope>NUCLEOTIDE SEQUENCE</scope>
</reference>